<organism evidence="12 13">
    <name type="scientific">Rhizomicrobium electricum</name>
    <dbReference type="NCBI Taxonomy" id="480070"/>
    <lineage>
        <taxon>Bacteria</taxon>
        <taxon>Pseudomonadati</taxon>
        <taxon>Pseudomonadota</taxon>
        <taxon>Alphaproteobacteria</taxon>
        <taxon>Micropepsales</taxon>
        <taxon>Micropepsaceae</taxon>
        <taxon>Rhizomicrobium</taxon>
    </lineage>
</organism>
<dbReference type="InterPro" id="IPR043131">
    <property type="entry name" value="BCAT-like_N"/>
</dbReference>
<evidence type="ECO:0000313" key="13">
    <source>
        <dbReference type="Proteomes" id="UP001499951"/>
    </source>
</evidence>
<comment type="catalytic activity">
    <reaction evidence="9">
        <text>L-valine + 2-oxoglutarate = 3-methyl-2-oxobutanoate + L-glutamate</text>
        <dbReference type="Rhea" id="RHEA:24813"/>
        <dbReference type="ChEBI" id="CHEBI:11851"/>
        <dbReference type="ChEBI" id="CHEBI:16810"/>
        <dbReference type="ChEBI" id="CHEBI:29985"/>
        <dbReference type="ChEBI" id="CHEBI:57762"/>
        <dbReference type="EC" id="2.6.1.42"/>
    </reaction>
</comment>
<evidence type="ECO:0000256" key="1">
    <source>
        <dbReference type="ARBA" id="ARBA00003109"/>
    </source>
</evidence>
<comment type="catalytic activity">
    <reaction evidence="11">
        <text>L-leucine + 2-oxoglutarate = 4-methyl-2-oxopentanoate + L-glutamate</text>
        <dbReference type="Rhea" id="RHEA:18321"/>
        <dbReference type="ChEBI" id="CHEBI:16810"/>
        <dbReference type="ChEBI" id="CHEBI:17865"/>
        <dbReference type="ChEBI" id="CHEBI:29985"/>
        <dbReference type="ChEBI" id="CHEBI:57427"/>
        <dbReference type="EC" id="2.6.1.42"/>
    </reaction>
</comment>
<dbReference type="EMBL" id="BAAADD010000008">
    <property type="protein sequence ID" value="GAA0579013.1"/>
    <property type="molecule type" value="Genomic_DNA"/>
</dbReference>
<dbReference type="PANTHER" id="PTHR42743">
    <property type="entry name" value="AMINO-ACID AMINOTRANSFERASE"/>
    <property type="match status" value="1"/>
</dbReference>
<comment type="caution">
    <text evidence="12">The sequence shown here is derived from an EMBL/GenBank/DDBJ whole genome shotgun (WGS) entry which is preliminary data.</text>
</comment>
<keyword evidence="13" id="KW-1185">Reference proteome</keyword>
<dbReference type="SUPFAM" id="SSF56752">
    <property type="entry name" value="D-aminoacid aminotransferase-like PLP-dependent enzymes"/>
    <property type="match status" value="1"/>
</dbReference>
<dbReference type="InterPro" id="IPR043132">
    <property type="entry name" value="BCAT-like_C"/>
</dbReference>
<evidence type="ECO:0000256" key="3">
    <source>
        <dbReference type="ARBA" id="ARBA00004931"/>
    </source>
</evidence>
<evidence type="ECO:0000313" key="12">
    <source>
        <dbReference type="EMBL" id="GAA0579013.1"/>
    </source>
</evidence>
<dbReference type="NCBIfam" id="NF005209">
    <property type="entry name" value="PRK06680.1"/>
    <property type="match status" value="1"/>
</dbReference>
<comment type="similarity">
    <text evidence="5">Belongs to the class-IV pyridoxal-phosphate-dependent aminotransferase family.</text>
</comment>
<evidence type="ECO:0000256" key="2">
    <source>
        <dbReference type="ARBA" id="ARBA00004824"/>
    </source>
</evidence>
<accession>A0ABN1F093</accession>
<keyword evidence="8" id="KW-0028">Amino-acid biosynthesis</keyword>
<comment type="pathway">
    <text evidence="2">Amino-acid biosynthesis; L-isoleucine biosynthesis; L-isoleucine from 2-oxobutanoate: step 4/4.</text>
</comment>
<gene>
    <name evidence="12" type="ORF">GCM10008942_29880</name>
</gene>
<comment type="catalytic activity">
    <reaction evidence="10">
        <text>L-isoleucine + 2-oxoglutarate = (S)-3-methyl-2-oxopentanoate + L-glutamate</text>
        <dbReference type="Rhea" id="RHEA:24801"/>
        <dbReference type="ChEBI" id="CHEBI:16810"/>
        <dbReference type="ChEBI" id="CHEBI:29985"/>
        <dbReference type="ChEBI" id="CHEBI:35146"/>
        <dbReference type="ChEBI" id="CHEBI:58045"/>
        <dbReference type="EC" id="2.6.1.42"/>
    </reaction>
</comment>
<evidence type="ECO:0000256" key="8">
    <source>
        <dbReference type="ARBA" id="ARBA00023304"/>
    </source>
</evidence>
<sequence length="264" mass="28613">MHVEDRGLQLGDSIYEVFRIAGGRFLDEEEHLDRLERSLAEIEMAMPVGRGALKLIAREVTRRNAVTEGLLYMQVTRGAAHRDHPIPNPASKPTLIVTAHRLDIAAIARRRVEGVAVVTAPDQRWARCDIKTTQLLANLLAKTAARRAGAFEVWFTDSDGFVTEGASTTAWIVTQDGRLVTRNLTHAILPGVTRRVLLEAAAEAKISVEERAFTPAEAIAAREAFLTAASAAAIPIVTVDGRPVGEGKPGPLTGRLAEIYAARS</sequence>
<evidence type="ECO:0000256" key="5">
    <source>
        <dbReference type="ARBA" id="ARBA00009320"/>
    </source>
</evidence>
<dbReference type="InterPro" id="IPR036038">
    <property type="entry name" value="Aminotransferase-like"/>
</dbReference>
<reference evidence="12 13" key="1">
    <citation type="journal article" date="2019" name="Int. J. Syst. Evol. Microbiol.">
        <title>The Global Catalogue of Microorganisms (GCM) 10K type strain sequencing project: providing services to taxonomists for standard genome sequencing and annotation.</title>
        <authorList>
            <consortium name="The Broad Institute Genomics Platform"/>
            <consortium name="The Broad Institute Genome Sequencing Center for Infectious Disease"/>
            <person name="Wu L."/>
            <person name="Ma J."/>
        </authorList>
    </citation>
    <scope>NUCLEOTIDE SEQUENCE [LARGE SCALE GENOMIC DNA]</scope>
    <source>
        <strain evidence="12 13">JCM 15089</strain>
    </source>
</reference>
<dbReference type="InterPro" id="IPR050571">
    <property type="entry name" value="Class-IV_PLP-Dep_Aminotrnsfr"/>
</dbReference>
<comment type="pathway">
    <text evidence="3">Amino-acid biosynthesis; L-valine biosynthesis; L-valine from pyruvate: step 4/4.</text>
</comment>
<dbReference type="Gene3D" id="3.30.470.10">
    <property type="match status" value="1"/>
</dbReference>
<evidence type="ECO:0000256" key="4">
    <source>
        <dbReference type="ARBA" id="ARBA00005072"/>
    </source>
</evidence>
<name>A0ABN1F093_9PROT</name>
<evidence type="ECO:0000256" key="11">
    <source>
        <dbReference type="ARBA" id="ARBA00049229"/>
    </source>
</evidence>
<dbReference type="Pfam" id="PF01063">
    <property type="entry name" value="Aminotran_4"/>
    <property type="match status" value="1"/>
</dbReference>
<comment type="function">
    <text evidence="1">Acts on leucine, isoleucine and valine.</text>
</comment>
<dbReference type="Proteomes" id="UP001499951">
    <property type="component" value="Unassembled WGS sequence"/>
</dbReference>
<evidence type="ECO:0000256" key="9">
    <source>
        <dbReference type="ARBA" id="ARBA00048212"/>
    </source>
</evidence>
<dbReference type="PANTHER" id="PTHR42743:SF11">
    <property type="entry name" value="AMINODEOXYCHORISMATE LYASE"/>
    <property type="match status" value="1"/>
</dbReference>
<evidence type="ECO:0000256" key="7">
    <source>
        <dbReference type="ARBA" id="ARBA00014472"/>
    </source>
</evidence>
<keyword evidence="8" id="KW-0100">Branched-chain amino acid biosynthesis</keyword>
<dbReference type="Gene3D" id="3.20.10.10">
    <property type="entry name" value="D-amino Acid Aminotransferase, subunit A, domain 2"/>
    <property type="match status" value="1"/>
</dbReference>
<comment type="pathway">
    <text evidence="4">Amino-acid biosynthesis; L-leucine biosynthesis; L-leucine from 3-methyl-2-oxobutanoate: step 4/4.</text>
</comment>
<dbReference type="InterPro" id="IPR001544">
    <property type="entry name" value="Aminotrans_IV"/>
</dbReference>
<evidence type="ECO:0000256" key="10">
    <source>
        <dbReference type="ARBA" id="ARBA00048798"/>
    </source>
</evidence>
<proteinExistence type="inferred from homology"/>
<evidence type="ECO:0000256" key="6">
    <source>
        <dbReference type="ARBA" id="ARBA00013053"/>
    </source>
</evidence>
<dbReference type="EC" id="2.6.1.42" evidence="6"/>
<protein>
    <recommendedName>
        <fullName evidence="7">Probable branched-chain-amino-acid aminotransferase</fullName>
        <ecNumber evidence="6">2.6.1.42</ecNumber>
    </recommendedName>
</protein>